<organism evidence="2">
    <name type="scientific">Triticum aestivum</name>
    <name type="common">Wheat</name>
    <dbReference type="NCBI Taxonomy" id="4565"/>
    <lineage>
        <taxon>Eukaryota</taxon>
        <taxon>Viridiplantae</taxon>
        <taxon>Streptophyta</taxon>
        <taxon>Embryophyta</taxon>
        <taxon>Tracheophyta</taxon>
        <taxon>Spermatophyta</taxon>
        <taxon>Magnoliopsida</taxon>
        <taxon>Liliopsida</taxon>
        <taxon>Poales</taxon>
        <taxon>Poaceae</taxon>
        <taxon>BOP clade</taxon>
        <taxon>Pooideae</taxon>
        <taxon>Triticodae</taxon>
        <taxon>Triticeae</taxon>
        <taxon>Triticinae</taxon>
        <taxon>Triticum</taxon>
    </lineage>
</organism>
<evidence type="ECO:0000259" key="1">
    <source>
        <dbReference type="Pfam" id="PF20241"/>
    </source>
</evidence>
<evidence type="ECO:0000313" key="3">
    <source>
        <dbReference type="Proteomes" id="UP000019116"/>
    </source>
</evidence>
<dbReference type="Gramene" id="TraesCS6D02G169500.1">
    <property type="protein sequence ID" value="TraesCS6D02G169500.1"/>
    <property type="gene ID" value="TraesCS6D02G169500"/>
</dbReference>
<feature type="domain" description="DUF6598" evidence="1">
    <location>
        <begin position="123"/>
        <end position="350"/>
    </location>
</feature>
<dbReference type="Pfam" id="PF20241">
    <property type="entry name" value="DUF6598"/>
    <property type="match status" value="1"/>
</dbReference>
<dbReference type="EnsemblPlants" id="TraesCS6D02G169500.1">
    <property type="protein sequence ID" value="TraesCS6D02G169500.1"/>
    <property type="gene ID" value="TraesCS6D02G169500"/>
</dbReference>
<dbReference type="InterPro" id="IPR046533">
    <property type="entry name" value="DUF6598"/>
</dbReference>
<dbReference type="Gramene" id="TraesPARA_EIv1.0_2179480.1">
    <property type="protein sequence ID" value="TraesPARA_EIv1.0_2179480.1.CDS"/>
    <property type="gene ID" value="TraesPARA_EIv1.0_2179480"/>
</dbReference>
<name>A0A3B6QFR6_WHEAT</name>
<dbReference type="OMA" id="IMLEHAS"/>
<evidence type="ECO:0000313" key="2">
    <source>
        <dbReference type="EnsemblPlants" id="TraesCS6D02G169500.1"/>
    </source>
</evidence>
<reference evidence="2" key="1">
    <citation type="submission" date="2018-08" db="EMBL/GenBank/DDBJ databases">
        <authorList>
            <person name="Rossello M."/>
        </authorList>
    </citation>
    <scope>NUCLEOTIDE SEQUENCE [LARGE SCALE GENOMIC DNA]</scope>
    <source>
        <strain evidence="2">cv. Chinese Spring</strain>
    </source>
</reference>
<dbReference type="Gramene" id="TraesWEE_scaffold_069691_01G000100.1">
    <property type="protein sequence ID" value="TraesWEE_scaffold_069691_01G000100.1"/>
    <property type="gene ID" value="TraesWEE_scaffold_069691_01G000100"/>
</dbReference>
<dbReference type="Gramene" id="TraesCLE_scaffold_070954_01G000100.1">
    <property type="protein sequence ID" value="TraesCLE_scaffold_070954_01G000100.1"/>
    <property type="gene ID" value="TraesCLE_scaffold_070954_01G000100"/>
</dbReference>
<dbReference type="AlphaFoldDB" id="A0A3B6QFR6"/>
<dbReference type="STRING" id="4565.A0A3B6QFR6"/>
<dbReference type="Gramene" id="TraesROB_scaffold_062568_01G000100.1">
    <property type="protein sequence ID" value="TraesROB_scaffold_062568_01G000100.1"/>
    <property type="gene ID" value="TraesROB_scaffold_062568_01G000100"/>
</dbReference>
<dbReference type="Gramene" id="TraesCAD_scaffold_075733_01G000100.1">
    <property type="protein sequence ID" value="TraesCAD_scaffold_075733_01G000100.1"/>
    <property type="gene ID" value="TraesCAD_scaffold_075733_01G000100"/>
</dbReference>
<sequence length="362" mass="40540">MARNILHGQIKRVKLNRPSHLPYLSDFFCTSGHTPGDPDEQVGITKGKARAKTRKETMKGNVSAATVIKNSSHRDGSIYKNSCLDVCRVKNRAETQLEPMMLSDPVDCFPDRRRCCLHFVSDMMQIFSLKLAKVPNHTSSIQLYGYIAARDFLDNSLNYIVNHSRDNSFTVRQGSLIEMTGPKRGITMTCVVLVEYDMRVKNGEQEEDDLQLIDGATDFSEVTTPSVPFMNRINGDYGAVDITLARVVNAVEATIDVIISEVQGGFSLSLSSFVIVGGVRQGIELFHDIIGESCVLTKRHVIAVEMDGWMHLKLKVGQKGFKNDDLERYCRFKADIHGCARRQIMLEHASILLKVTWSTLPP</sequence>
<keyword evidence="3" id="KW-1185">Reference proteome</keyword>
<accession>A0A3B6QFR6</accession>
<dbReference type="OrthoDB" id="664446at2759"/>
<dbReference type="PANTHER" id="PTHR33065:SF188">
    <property type="entry name" value="DUF6598 DOMAIN-CONTAINING PROTEIN"/>
    <property type="match status" value="1"/>
</dbReference>
<dbReference type="PANTHER" id="PTHR33065">
    <property type="entry name" value="OS07G0486400 PROTEIN"/>
    <property type="match status" value="1"/>
</dbReference>
<dbReference type="Proteomes" id="UP000019116">
    <property type="component" value="Chromosome 6D"/>
</dbReference>
<protein>
    <recommendedName>
        <fullName evidence="1">DUF6598 domain-containing protein</fullName>
    </recommendedName>
</protein>
<proteinExistence type="predicted"/>
<dbReference type="Gramene" id="TraesCS6D03G0380700.1">
    <property type="protein sequence ID" value="TraesCS6D03G0380700.1.CDS"/>
    <property type="gene ID" value="TraesCS6D03G0380700"/>
</dbReference>
<reference evidence="2" key="2">
    <citation type="submission" date="2018-10" db="UniProtKB">
        <authorList>
            <consortium name="EnsemblPlants"/>
        </authorList>
    </citation>
    <scope>IDENTIFICATION</scope>
</reference>